<dbReference type="RefSeq" id="XP_010248478.1">
    <property type="nucleotide sequence ID" value="XM_010250176.1"/>
</dbReference>
<dbReference type="Gene3D" id="3.40.50.300">
    <property type="entry name" value="P-loop containing nucleotide triphosphate hydrolases"/>
    <property type="match status" value="1"/>
</dbReference>
<evidence type="ECO:0000313" key="11">
    <source>
        <dbReference type="RefSeq" id="XP_010248478.1"/>
    </source>
</evidence>
<proteinExistence type="predicted"/>
<dbReference type="eggNOG" id="KOG4658">
    <property type="taxonomic scope" value="Eukaryota"/>
</dbReference>
<evidence type="ECO:0000256" key="5">
    <source>
        <dbReference type="ARBA" id="ARBA00022840"/>
    </source>
</evidence>
<sequence length="1346" mass="152317">MSIVAQALLSAYLQTLFDKLSSPILREFQSLWGVDKNLKKLRITLVKIHAVVNDAERKQTSNSLVKMWLEEFKHLVYDAEDIVDEYTTEVERFKLESETHRADADQVWSPFFSISPLDKIKEIFDKSGTASRIKAITKKLEELAKERDELGLTEGAGAIPLVENTQRRETSSLVDASRVYGRENDANKIIELLLDKPSEEDVFDVIPIVGMGGLGKTTLAQLIYNDHRLEDHFDLKAWVYVSNQDVKALTKAILESAIGESSDFLHLDPLQVRLKNTLSGKRFLLVFDDVWNENGNDWDALRAPLTFAKQGSKILVTTRSNTVSSLMGTVSAHDLEGLSNEDCWLLFKQCAFASRDPDPNLIDIGMKIVSKCKGLPLAAKTLGSLLRSKTNEKEWRCILKSKEWDVPEDKDNVLPALRLSYQHLPAHLKRCFAYCSIFPKGYLFQRVELVLLWMAEGFVNSTSEKLMEDTGCEYFDDLLSRSFFQCSRDDKTKFVMHDLIHDLAQSISREICFRLESNKLSNIAPNARHASFCPTRSQPIQVNGFCKAKTLRTFFQPANYEVLLDDNHIDDLFLSLKCLRVLCLQGTLYELPDSICNLKLLRYLDIRNLDITWLPESICSLYNLQTLILPCLNRLPEGLCNLINLRHIKTPQGWKVEEMPHGIGRLINLQSLSEFIVGINSGSTTIGELKDLKHLKGEVCISKLENVVIAKDAVEANLNKKEHIEVLRLEWRNDSRDARRVVDEEVIKCLHPHSNLKQLIINCYHGSWFPDWIGMLSKLVKVELGKCKQIKVLPPLGGLPVLKHIEILGMDNLRSVGSEFCGAGFQSLETLIFKENHEWEKWCFGGTDQEEEDAKCEQLFPRLCVLTIEDCPKLRRLPSYRFPSLLELKLKNCQELTSPRICVSISNEPSSSSSASCSSSMAGKELSCLHDLDMSNCLKLKELPDHLPSLTSLKVEKCLELVSLPRLPSICRIQMLNLNGELLLHSVPKLTSLSSLRISGIQSLVCLPKEFFQSLTAIEELVIEKCPNLGKEIVGLHHLVSLQYLKITECPELEALQHLYNLTCLERLTIENTPGLTSMTLPPSLNKLSIISCERLKLWTLGFNKLSTLEFLLISKCPGLASSAALKEEGWLLPTSLKSLHMVDCSDLEVLCGSGWLRKLTSLEVLTIEECSSLVHFPDGRWPTLKIIWFKDCSNLESFPHGMNNLMASLEEMWIFKCPRLVTFPEGGLPTTLKRLIISGCGNNLDTLPKCMGLNKLTSLEDLTISDCPGLISFPEKGEEEWLLPTSLIELRFWNVNSLEFLQLGELQRLTSLEYLGISDAHKLKSFPENGLPATFRHWIYLNALF</sequence>
<dbReference type="GO" id="GO:0051707">
    <property type="term" value="P:response to other organism"/>
    <property type="evidence" value="ECO:0007669"/>
    <property type="project" value="UniProtKB-ARBA"/>
</dbReference>
<dbReference type="GO" id="GO:0043531">
    <property type="term" value="F:ADP binding"/>
    <property type="evidence" value="ECO:0007669"/>
    <property type="project" value="InterPro"/>
</dbReference>
<dbReference type="InterPro" id="IPR058922">
    <property type="entry name" value="WHD_DRP"/>
</dbReference>
<reference evidence="11" key="1">
    <citation type="submission" date="2025-08" db="UniProtKB">
        <authorList>
            <consortium name="RefSeq"/>
        </authorList>
    </citation>
    <scope>IDENTIFICATION</scope>
</reference>
<dbReference type="CDD" id="cd14798">
    <property type="entry name" value="RX-CC_like"/>
    <property type="match status" value="1"/>
</dbReference>
<dbReference type="Gene3D" id="3.80.10.10">
    <property type="entry name" value="Ribonuclease Inhibitor"/>
    <property type="match status" value="5"/>
</dbReference>
<keyword evidence="10" id="KW-1185">Reference proteome</keyword>
<keyword evidence="5" id="KW-0067">ATP-binding</keyword>
<dbReference type="PANTHER" id="PTHR36766">
    <property type="entry name" value="PLANT BROAD-SPECTRUM MILDEW RESISTANCE PROTEIN RPW8"/>
    <property type="match status" value="1"/>
</dbReference>
<dbReference type="InterPro" id="IPR027417">
    <property type="entry name" value="P-loop_NTPase"/>
</dbReference>
<dbReference type="Proteomes" id="UP000189703">
    <property type="component" value="Unplaced"/>
</dbReference>
<dbReference type="InterPro" id="IPR042197">
    <property type="entry name" value="Apaf_helical"/>
</dbReference>
<dbReference type="OrthoDB" id="1896560at2759"/>
<dbReference type="SUPFAM" id="SSF52058">
    <property type="entry name" value="L domain-like"/>
    <property type="match status" value="2"/>
</dbReference>
<dbReference type="PANTHER" id="PTHR36766:SF51">
    <property type="entry name" value="DISEASE RESISTANCE RPP13-LIKE PROTEIN 1"/>
    <property type="match status" value="1"/>
</dbReference>
<dbReference type="SUPFAM" id="SSF52540">
    <property type="entry name" value="P-loop containing nucleoside triphosphate hydrolases"/>
    <property type="match status" value="1"/>
</dbReference>
<evidence type="ECO:0000259" key="8">
    <source>
        <dbReference type="Pfam" id="PF23559"/>
    </source>
</evidence>
<evidence type="ECO:0000256" key="3">
    <source>
        <dbReference type="ARBA" id="ARBA00022741"/>
    </source>
</evidence>
<dbReference type="InterPro" id="IPR038005">
    <property type="entry name" value="RX-like_CC"/>
</dbReference>
<dbReference type="FunFam" id="3.40.50.300:FF:001091">
    <property type="entry name" value="Probable disease resistance protein At1g61300"/>
    <property type="match status" value="1"/>
</dbReference>
<dbReference type="Gene3D" id="1.10.10.10">
    <property type="entry name" value="Winged helix-like DNA-binding domain superfamily/Winged helix DNA-binding domain"/>
    <property type="match status" value="1"/>
</dbReference>
<dbReference type="InterPro" id="IPR032675">
    <property type="entry name" value="LRR_dom_sf"/>
</dbReference>
<dbReference type="GO" id="GO:0005524">
    <property type="term" value="F:ATP binding"/>
    <property type="evidence" value="ECO:0007669"/>
    <property type="project" value="UniProtKB-KW"/>
</dbReference>
<protein>
    <submittedName>
        <fullName evidence="11">Disease resistance RPP13-like protein 1</fullName>
    </submittedName>
</protein>
<dbReference type="InterPro" id="IPR041118">
    <property type="entry name" value="Rx_N"/>
</dbReference>
<feature type="domain" description="NB-ARC" evidence="6">
    <location>
        <begin position="183"/>
        <end position="355"/>
    </location>
</feature>
<dbReference type="Gene3D" id="1.20.5.4130">
    <property type="match status" value="1"/>
</dbReference>
<dbReference type="InterPro" id="IPR056789">
    <property type="entry name" value="LRR_R13L1-DRL21"/>
</dbReference>
<dbReference type="InterPro" id="IPR002182">
    <property type="entry name" value="NB-ARC"/>
</dbReference>
<evidence type="ECO:0000256" key="4">
    <source>
        <dbReference type="ARBA" id="ARBA00022821"/>
    </source>
</evidence>
<gene>
    <name evidence="11" type="primary">LOC104591390</name>
</gene>
<name>A0A1U7ZKV4_NELNU</name>
<dbReference type="Pfam" id="PF18052">
    <property type="entry name" value="Rx_N"/>
    <property type="match status" value="1"/>
</dbReference>
<organism evidence="10 11">
    <name type="scientific">Nelumbo nucifera</name>
    <name type="common">Sacred lotus</name>
    <dbReference type="NCBI Taxonomy" id="4432"/>
    <lineage>
        <taxon>Eukaryota</taxon>
        <taxon>Viridiplantae</taxon>
        <taxon>Streptophyta</taxon>
        <taxon>Embryophyta</taxon>
        <taxon>Tracheophyta</taxon>
        <taxon>Spermatophyta</taxon>
        <taxon>Magnoliopsida</taxon>
        <taxon>Proteales</taxon>
        <taxon>Nelumbonaceae</taxon>
        <taxon>Nelumbo</taxon>
    </lineage>
</organism>
<evidence type="ECO:0000259" key="7">
    <source>
        <dbReference type="Pfam" id="PF18052"/>
    </source>
</evidence>
<dbReference type="FunFam" id="1.10.10.10:FF:000322">
    <property type="entry name" value="Probable disease resistance protein At1g63360"/>
    <property type="match status" value="1"/>
</dbReference>
<dbReference type="Gene3D" id="1.10.8.430">
    <property type="entry name" value="Helical domain of apoptotic protease-activating factors"/>
    <property type="match status" value="1"/>
</dbReference>
<evidence type="ECO:0000313" key="10">
    <source>
        <dbReference type="Proteomes" id="UP000189703"/>
    </source>
</evidence>
<accession>A0A1U7ZKV4</accession>
<keyword evidence="4" id="KW-0611">Plant defense</keyword>
<dbReference type="GO" id="GO:0006952">
    <property type="term" value="P:defense response"/>
    <property type="evidence" value="ECO:0007669"/>
    <property type="project" value="UniProtKB-KW"/>
</dbReference>
<evidence type="ECO:0000256" key="2">
    <source>
        <dbReference type="ARBA" id="ARBA00022737"/>
    </source>
</evidence>
<feature type="domain" description="R13L1/DRL21-like LRR repeat region" evidence="9">
    <location>
        <begin position="686"/>
        <end position="810"/>
    </location>
</feature>
<keyword evidence="3" id="KW-0547">Nucleotide-binding</keyword>
<evidence type="ECO:0000259" key="9">
    <source>
        <dbReference type="Pfam" id="PF25019"/>
    </source>
</evidence>
<feature type="domain" description="Disease resistance N-terminal" evidence="7">
    <location>
        <begin position="13"/>
        <end position="97"/>
    </location>
</feature>
<dbReference type="GeneID" id="104591390"/>
<dbReference type="Pfam" id="PF25019">
    <property type="entry name" value="LRR_R13L1-DRL21"/>
    <property type="match status" value="1"/>
</dbReference>
<dbReference type="Pfam" id="PF00931">
    <property type="entry name" value="NB-ARC"/>
    <property type="match status" value="1"/>
</dbReference>
<dbReference type="KEGG" id="nnu:104591390"/>
<dbReference type="InterPro" id="IPR036388">
    <property type="entry name" value="WH-like_DNA-bd_sf"/>
</dbReference>
<keyword evidence="2" id="KW-0677">Repeat</keyword>
<dbReference type="OMA" id="NECESCE"/>
<dbReference type="Pfam" id="PF23559">
    <property type="entry name" value="WHD_DRP"/>
    <property type="match status" value="1"/>
</dbReference>
<dbReference type="PRINTS" id="PR00364">
    <property type="entry name" value="DISEASERSIST"/>
</dbReference>
<dbReference type="FunCoup" id="A0A1U7ZKV4">
    <property type="interactions" value="546"/>
</dbReference>
<keyword evidence="1" id="KW-0433">Leucine-rich repeat</keyword>
<evidence type="ECO:0000256" key="1">
    <source>
        <dbReference type="ARBA" id="ARBA00022614"/>
    </source>
</evidence>
<evidence type="ECO:0000259" key="6">
    <source>
        <dbReference type="Pfam" id="PF00931"/>
    </source>
</evidence>
<feature type="domain" description="Disease resistance protein winged helix" evidence="8">
    <location>
        <begin position="437"/>
        <end position="504"/>
    </location>
</feature>